<dbReference type="SUPFAM" id="SSF51445">
    <property type="entry name" value="(Trans)glycosidases"/>
    <property type="match status" value="1"/>
</dbReference>
<evidence type="ECO:0000256" key="4">
    <source>
        <dbReference type="ARBA" id="ARBA00008061"/>
    </source>
</evidence>
<evidence type="ECO:0000256" key="11">
    <source>
        <dbReference type="ARBA" id="ARBA00023295"/>
    </source>
</evidence>
<keyword evidence="11 13" id="KW-0326">Glycosidase</keyword>
<keyword evidence="8" id="KW-1015">Disulfide bond</keyword>
<protein>
    <recommendedName>
        <fullName evidence="6 13">Alpha-amylase</fullName>
        <ecNumber evidence="6 13">3.2.1.1</ecNumber>
    </recommendedName>
</protein>
<dbReference type="InterPro" id="IPR017853">
    <property type="entry name" value="GH"/>
</dbReference>
<evidence type="ECO:0000256" key="13">
    <source>
        <dbReference type="RuleBase" id="RU361134"/>
    </source>
</evidence>
<dbReference type="AlphaFoldDB" id="A0A7R9DGT4"/>
<evidence type="ECO:0000256" key="3">
    <source>
        <dbReference type="ARBA" id="ARBA00001923"/>
    </source>
</evidence>
<evidence type="ECO:0000313" key="15">
    <source>
        <dbReference type="EMBL" id="CAD7414449.1"/>
    </source>
</evidence>
<dbReference type="GO" id="GO:0004556">
    <property type="term" value="F:alpha-amylase activity"/>
    <property type="evidence" value="ECO:0007669"/>
    <property type="project" value="UniProtKB-UniRule"/>
</dbReference>
<evidence type="ECO:0000256" key="10">
    <source>
        <dbReference type="ARBA" id="ARBA00023277"/>
    </source>
</evidence>
<keyword evidence="9" id="KW-0868">Chloride</keyword>
<dbReference type="EC" id="3.2.1.1" evidence="6 13"/>
<evidence type="ECO:0000256" key="1">
    <source>
        <dbReference type="ARBA" id="ARBA00000548"/>
    </source>
</evidence>
<dbReference type="Gene3D" id="3.20.20.80">
    <property type="entry name" value="Glycosidases"/>
    <property type="match status" value="1"/>
</dbReference>
<name>A0A7R9DGT4_TIMPO</name>
<dbReference type="EMBL" id="OD007921">
    <property type="protein sequence ID" value="CAD7414449.1"/>
    <property type="molecule type" value="Genomic_DNA"/>
</dbReference>
<evidence type="ECO:0000256" key="12">
    <source>
        <dbReference type="RuleBase" id="RU003615"/>
    </source>
</evidence>
<evidence type="ECO:0000256" key="2">
    <source>
        <dbReference type="ARBA" id="ARBA00001913"/>
    </source>
</evidence>
<keyword evidence="10 13" id="KW-0119">Carbohydrate metabolism</keyword>
<feature type="domain" description="Glycosyl hydrolase family 13 catalytic" evidence="14">
    <location>
        <begin position="2"/>
        <end position="312"/>
    </location>
</feature>
<sequence length="312" mass="35393">MEDTDHPEADTRLCLHDKNTHFGSSTVKTVSPVNENLVVLSDGNRPWWERYQPISYNITTRSGNKAQFKDMVRRCNQKGVRVYVDVVLNHMSGDMRNARGTAGSTADPVNKDYPAVPFDSRHFHTSCGIQDYHDANQVRNCELVGLHDLDQSSTYVRRKLVDFLDTLVDCGVAGFRIDAVKHMSPSDLGPIYDAVKNLSSVNGFKDGARPFFYQEVIDLGGEGISKYEYTHLGRITEFRFGAELSRAFRGQNAIKWLKNFGLEWGLVPSEDAVVFIDNHDTQRTSGNNILTYKDPKLYKVKYMSVIFIDYDT</sequence>
<keyword evidence="7 13" id="KW-0378">Hydrolase</keyword>
<comment type="catalytic activity">
    <reaction evidence="1 13">
        <text>Endohydrolysis of (1-&gt;4)-alpha-D-glucosidic linkages in polysaccharides containing three or more (1-&gt;4)-alpha-linked D-glucose units.</text>
        <dbReference type="EC" id="3.2.1.1"/>
    </reaction>
</comment>
<evidence type="ECO:0000256" key="8">
    <source>
        <dbReference type="ARBA" id="ARBA00023157"/>
    </source>
</evidence>
<dbReference type="InterPro" id="IPR006046">
    <property type="entry name" value="Alpha_amylase"/>
</dbReference>
<comment type="cofactor">
    <cofactor evidence="2">
        <name>Ca(2+)</name>
        <dbReference type="ChEBI" id="CHEBI:29108"/>
    </cofactor>
</comment>
<evidence type="ECO:0000256" key="5">
    <source>
        <dbReference type="ARBA" id="ARBA00011245"/>
    </source>
</evidence>
<dbReference type="Pfam" id="PF00128">
    <property type="entry name" value="Alpha-amylase"/>
    <property type="match status" value="1"/>
</dbReference>
<dbReference type="CDD" id="cd11317">
    <property type="entry name" value="AmyAc_bac_euk_AmyA"/>
    <property type="match status" value="1"/>
</dbReference>
<accession>A0A7R9DGT4</accession>
<evidence type="ECO:0000256" key="7">
    <source>
        <dbReference type="ARBA" id="ARBA00022801"/>
    </source>
</evidence>
<reference evidence="15" key="1">
    <citation type="submission" date="2020-11" db="EMBL/GenBank/DDBJ databases">
        <authorList>
            <person name="Tran Van P."/>
        </authorList>
    </citation>
    <scope>NUCLEOTIDE SEQUENCE</scope>
</reference>
<proteinExistence type="inferred from homology"/>
<dbReference type="PRINTS" id="PR00110">
    <property type="entry name" value="ALPHAAMYLASE"/>
</dbReference>
<comment type="similarity">
    <text evidence="4 12">Belongs to the glycosyl hydrolase 13 family.</text>
</comment>
<dbReference type="GO" id="GO:0005975">
    <property type="term" value="P:carbohydrate metabolic process"/>
    <property type="evidence" value="ECO:0007669"/>
    <property type="project" value="InterPro"/>
</dbReference>
<dbReference type="SMART" id="SM00642">
    <property type="entry name" value="Aamy"/>
    <property type="match status" value="1"/>
</dbReference>
<comment type="cofactor">
    <cofactor evidence="3">
        <name>chloride</name>
        <dbReference type="ChEBI" id="CHEBI:17996"/>
    </cofactor>
</comment>
<evidence type="ECO:0000259" key="14">
    <source>
        <dbReference type="SMART" id="SM00642"/>
    </source>
</evidence>
<evidence type="ECO:0000256" key="9">
    <source>
        <dbReference type="ARBA" id="ARBA00023214"/>
    </source>
</evidence>
<comment type="subunit">
    <text evidence="5">Monomer.</text>
</comment>
<dbReference type="GO" id="GO:0043169">
    <property type="term" value="F:cation binding"/>
    <property type="evidence" value="ECO:0007669"/>
    <property type="project" value="InterPro"/>
</dbReference>
<dbReference type="InterPro" id="IPR006047">
    <property type="entry name" value="GH13_cat_dom"/>
</dbReference>
<gene>
    <name evidence="15" type="ORF">TPSB3V08_LOCUS9677</name>
</gene>
<organism evidence="15">
    <name type="scientific">Timema poppense</name>
    <name type="common">Walking stick</name>
    <dbReference type="NCBI Taxonomy" id="170557"/>
    <lineage>
        <taxon>Eukaryota</taxon>
        <taxon>Metazoa</taxon>
        <taxon>Ecdysozoa</taxon>
        <taxon>Arthropoda</taxon>
        <taxon>Hexapoda</taxon>
        <taxon>Insecta</taxon>
        <taxon>Pterygota</taxon>
        <taxon>Neoptera</taxon>
        <taxon>Polyneoptera</taxon>
        <taxon>Phasmatodea</taxon>
        <taxon>Timematodea</taxon>
        <taxon>Timematoidea</taxon>
        <taxon>Timematidae</taxon>
        <taxon>Timema</taxon>
    </lineage>
</organism>
<evidence type="ECO:0000256" key="6">
    <source>
        <dbReference type="ARBA" id="ARBA00012595"/>
    </source>
</evidence>
<dbReference type="PANTHER" id="PTHR43447">
    <property type="entry name" value="ALPHA-AMYLASE"/>
    <property type="match status" value="1"/>
</dbReference>